<evidence type="ECO:0000256" key="5">
    <source>
        <dbReference type="ARBA" id="ARBA00022833"/>
    </source>
</evidence>
<evidence type="ECO:0000313" key="11">
    <source>
        <dbReference type="Proteomes" id="UP001286313"/>
    </source>
</evidence>
<keyword evidence="6" id="KW-0539">Nucleus</keyword>
<feature type="compositionally biased region" description="Basic and acidic residues" evidence="8">
    <location>
        <begin position="1"/>
        <end position="28"/>
    </location>
</feature>
<dbReference type="PROSITE" id="PS50157">
    <property type="entry name" value="ZINC_FINGER_C2H2_2"/>
    <property type="match status" value="3"/>
</dbReference>
<evidence type="ECO:0000259" key="9">
    <source>
        <dbReference type="PROSITE" id="PS50157"/>
    </source>
</evidence>
<name>A0AAE1BJE5_PETCI</name>
<protein>
    <recommendedName>
        <fullName evidence="9">C2H2-type domain-containing protein</fullName>
    </recommendedName>
</protein>
<feature type="domain" description="C2H2-type" evidence="9">
    <location>
        <begin position="83"/>
        <end position="110"/>
    </location>
</feature>
<dbReference type="PROSITE" id="PS00028">
    <property type="entry name" value="ZINC_FINGER_C2H2_1"/>
    <property type="match status" value="2"/>
</dbReference>
<organism evidence="10 11">
    <name type="scientific">Petrolisthes cinctipes</name>
    <name type="common">Flat porcelain crab</name>
    <dbReference type="NCBI Taxonomy" id="88211"/>
    <lineage>
        <taxon>Eukaryota</taxon>
        <taxon>Metazoa</taxon>
        <taxon>Ecdysozoa</taxon>
        <taxon>Arthropoda</taxon>
        <taxon>Crustacea</taxon>
        <taxon>Multicrustacea</taxon>
        <taxon>Malacostraca</taxon>
        <taxon>Eumalacostraca</taxon>
        <taxon>Eucarida</taxon>
        <taxon>Decapoda</taxon>
        <taxon>Pleocyemata</taxon>
        <taxon>Anomura</taxon>
        <taxon>Galatheoidea</taxon>
        <taxon>Porcellanidae</taxon>
        <taxon>Petrolisthes</taxon>
    </lineage>
</organism>
<dbReference type="SUPFAM" id="SSF57667">
    <property type="entry name" value="beta-beta-alpha zinc fingers"/>
    <property type="match status" value="1"/>
</dbReference>
<dbReference type="GO" id="GO:0000981">
    <property type="term" value="F:DNA-binding transcription factor activity, RNA polymerase II-specific"/>
    <property type="evidence" value="ECO:0007669"/>
    <property type="project" value="TreeGrafter"/>
</dbReference>
<dbReference type="InterPro" id="IPR013087">
    <property type="entry name" value="Znf_C2H2_type"/>
</dbReference>
<keyword evidence="4 7" id="KW-0863">Zinc-finger</keyword>
<keyword evidence="5" id="KW-0862">Zinc</keyword>
<dbReference type="AlphaFoldDB" id="A0AAE1BJE5"/>
<dbReference type="Gene3D" id="3.30.160.60">
    <property type="entry name" value="Classic Zinc Finger"/>
    <property type="match status" value="3"/>
</dbReference>
<dbReference type="SMART" id="SM00355">
    <property type="entry name" value="ZnF_C2H2"/>
    <property type="match status" value="2"/>
</dbReference>
<dbReference type="InterPro" id="IPR036236">
    <property type="entry name" value="Znf_C2H2_sf"/>
</dbReference>
<dbReference type="FunFam" id="3.30.160.60:FF:000180">
    <property type="entry name" value="Zinc finger protein 689"/>
    <property type="match status" value="1"/>
</dbReference>
<dbReference type="Pfam" id="PF00096">
    <property type="entry name" value="zf-C2H2"/>
    <property type="match status" value="2"/>
</dbReference>
<evidence type="ECO:0000313" key="10">
    <source>
        <dbReference type="EMBL" id="KAK3851222.1"/>
    </source>
</evidence>
<sequence>MSRLRSDIHTAGKHEESPFDSHGRETTHMSRVWKGFAQQGNLKNHRLIHTGEKPHQCPDCGKRFSELGHMKTHRYIHTGEKPHECPDCGKRFTRPINMKKHRVVHTGEFPWRDDS</sequence>
<dbReference type="PANTHER" id="PTHR24394">
    <property type="entry name" value="ZINC FINGER PROTEIN"/>
    <property type="match status" value="1"/>
</dbReference>
<reference evidence="10" key="1">
    <citation type="submission" date="2023-10" db="EMBL/GenBank/DDBJ databases">
        <title>Genome assemblies of two species of porcelain crab, Petrolisthes cinctipes and Petrolisthes manimaculis (Anomura: Porcellanidae).</title>
        <authorList>
            <person name="Angst P."/>
        </authorList>
    </citation>
    <scope>NUCLEOTIDE SEQUENCE</scope>
    <source>
        <strain evidence="10">PB745_01</strain>
        <tissue evidence="10">Gill</tissue>
    </source>
</reference>
<feature type="region of interest" description="Disordered" evidence="8">
    <location>
        <begin position="1"/>
        <end position="30"/>
    </location>
</feature>
<evidence type="ECO:0000256" key="8">
    <source>
        <dbReference type="SAM" id="MobiDB-lite"/>
    </source>
</evidence>
<accession>A0AAE1BJE5</accession>
<dbReference type="FunFam" id="3.30.160.60:FF:001344">
    <property type="entry name" value="Zinc finger protein 16 like"/>
    <property type="match status" value="1"/>
</dbReference>
<dbReference type="PANTHER" id="PTHR24394:SF44">
    <property type="entry name" value="ZINC FINGER PROTEIN 271-LIKE"/>
    <property type="match status" value="1"/>
</dbReference>
<keyword evidence="2" id="KW-0479">Metal-binding</keyword>
<keyword evidence="3" id="KW-0677">Repeat</keyword>
<dbReference type="EMBL" id="JAWQEG010007989">
    <property type="protein sequence ID" value="KAK3851222.1"/>
    <property type="molecule type" value="Genomic_DNA"/>
</dbReference>
<evidence type="ECO:0000256" key="4">
    <source>
        <dbReference type="ARBA" id="ARBA00022771"/>
    </source>
</evidence>
<evidence type="ECO:0000256" key="7">
    <source>
        <dbReference type="PROSITE-ProRule" id="PRU00042"/>
    </source>
</evidence>
<comment type="caution">
    <text evidence="10">The sequence shown here is derived from an EMBL/GenBank/DDBJ whole genome shotgun (WGS) entry which is preliminary data.</text>
</comment>
<feature type="domain" description="C2H2-type" evidence="9">
    <location>
        <begin position="55"/>
        <end position="82"/>
    </location>
</feature>
<gene>
    <name evidence="10" type="ORF">Pcinc_042116</name>
</gene>
<proteinExistence type="predicted"/>
<evidence type="ECO:0000256" key="6">
    <source>
        <dbReference type="ARBA" id="ARBA00023242"/>
    </source>
</evidence>
<evidence type="ECO:0000256" key="1">
    <source>
        <dbReference type="ARBA" id="ARBA00004123"/>
    </source>
</evidence>
<feature type="domain" description="C2H2-type" evidence="9">
    <location>
        <begin position="34"/>
        <end position="54"/>
    </location>
</feature>
<keyword evidence="11" id="KW-1185">Reference proteome</keyword>
<dbReference type="Proteomes" id="UP001286313">
    <property type="component" value="Unassembled WGS sequence"/>
</dbReference>
<evidence type="ECO:0000256" key="2">
    <source>
        <dbReference type="ARBA" id="ARBA00022723"/>
    </source>
</evidence>
<evidence type="ECO:0000256" key="3">
    <source>
        <dbReference type="ARBA" id="ARBA00022737"/>
    </source>
</evidence>
<dbReference type="GO" id="GO:0005634">
    <property type="term" value="C:nucleus"/>
    <property type="evidence" value="ECO:0007669"/>
    <property type="project" value="UniProtKB-SubCell"/>
</dbReference>
<comment type="subcellular location">
    <subcellularLocation>
        <location evidence="1">Nucleus</location>
    </subcellularLocation>
</comment>
<dbReference type="GO" id="GO:0008270">
    <property type="term" value="F:zinc ion binding"/>
    <property type="evidence" value="ECO:0007669"/>
    <property type="project" value="UniProtKB-KW"/>
</dbReference>